<accession>A0ABW5C8F7</accession>
<feature type="signal peptide" evidence="1">
    <location>
        <begin position="1"/>
        <end position="25"/>
    </location>
</feature>
<dbReference type="Gene3D" id="3.10.450.710">
    <property type="entry name" value="Tgt2/MlaC"/>
    <property type="match status" value="1"/>
</dbReference>
<dbReference type="EMBL" id="JBHUIY010000011">
    <property type="protein sequence ID" value="MFD2233600.1"/>
    <property type="molecule type" value="Genomic_DNA"/>
</dbReference>
<feature type="chain" id="PRO_5045379740" evidence="1">
    <location>
        <begin position="26"/>
        <end position="218"/>
    </location>
</feature>
<name>A0ABW5C8F7_9PROT</name>
<dbReference type="InterPro" id="IPR042245">
    <property type="entry name" value="Tgt2/MlaC_sf"/>
</dbReference>
<comment type="caution">
    <text evidence="2">The sequence shown here is derived from an EMBL/GenBank/DDBJ whole genome shotgun (WGS) entry which is preliminary data.</text>
</comment>
<evidence type="ECO:0000256" key="1">
    <source>
        <dbReference type="SAM" id="SignalP"/>
    </source>
</evidence>
<protein>
    <submittedName>
        <fullName evidence="2">Phospholipid-binding protein MlaC</fullName>
    </submittedName>
</protein>
<sequence>MTRWRYWAAAGLMMAIAAPAVPAAAADIAAARATVQSAMDEGISTFASGKTYPLEERTRRLEAIVRHHTDPGLLSAAVLGRSWAKLPPDQQAAFSERLITFVVSSYVGLLDEPAEGVTFTLGEGQDLGAKVRIPSEVGRSVPGVPRSQVDWVVAFTPEGQPGIVDLTVDGISLIRAMHEDFTSVMRNSGGRIEPLMEALARKIAANDAANQAAENAAR</sequence>
<evidence type="ECO:0000313" key="3">
    <source>
        <dbReference type="Proteomes" id="UP001597296"/>
    </source>
</evidence>
<dbReference type="Pfam" id="PF05494">
    <property type="entry name" value="MlaC"/>
    <property type="match status" value="1"/>
</dbReference>
<proteinExistence type="predicted"/>
<reference evidence="3" key="1">
    <citation type="journal article" date="2019" name="Int. J. Syst. Evol. Microbiol.">
        <title>The Global Catalogue of Microorganisms (GCM) 10K type strain sequencing project: providing services to taxonomists for standard genome sequencing and annotation.</title>
        <authorList>
            <consortium name="The Broad Institute Genomics Platform"/>
            <consortium name="The Broad Institute Genome Sequencing Center for Infectious Disease"/>
            <person name="Wu L."/>
            <person name="Ma J."/>
        </authorList>
    </citation>
    <scope>NUCLEOTIDE SEQUENCE [LARGE SCALE GENOMIC DNA]</scope>
    <source>
        <strain evidence="3">KCTC 15012</strain>
    </source>
</reference>
<dbReference type="InterPro" id="IPR008869">
    <property type="entry name" value="MlaC/ttg2D"/>
</dbReference>
<keyword evidence="3" id="KW-1185">Reference proteome</keyword>
<keyword evidence="1" id="KW-0732">Signal</keyword>
<evidence type="ECO:0000313" key="2">
    <source>
        <dbReference type="EMBL" id="MFD2233600.1"/>
    </source>
</evidence>
<gene>
    <name evidence="2" type="ORF">ACFSNB_07260</name>
</gene>
<dbReference type="RefSeq" id="WP_377315412.1">
    <property type="nucleotide sequence ID" value="NZ_JBHUIY010000011.1"/>
</dbReference>
<organism evidence="2 3">
    <name type="scientific">Phaeospirillum tilakii</name>
    <dbReference type="NCBI Taxonomy" id="741673"/>
    <lineage>
        <taxon>Bacteria</taxon>
        <taxon>Pseudomonadati</taxon>
        <taxon>Pseudomonadota</taxon>
        <taxon>Alphaproteobacteria</taxon>
        <taxon>Rhodospirillales</taxon>
        <taxon>Rhodospirillaceae</taxon>
        <taxon>Phaeospirillum</taxon>
    </lineage>
</organism>
<dbReference type="Proteomes" id="UP001597296">
    <property type="component" value="Unassembled WGS sequence"/>
</dbReference>